<evidence type="ECO:0000313" key="11">
    <source>
        <dbReference type="EMBL" id="GHD45216.1"/>
    </source>
</evidence>
<comment type="subunit">
    <text evidence="9">The complex comprises the extracytoplasmic solute receptor protein and the two transmembrane proteins.</text>
</comment>
<feature type="transmembrane region" description="Helical" evidence="9">
    <location>
        <begin position="127"/>
        <end position="148"/>
    </location>
</feature>
<feature type="transmembrane region" description="Helical" evidence="9">
    <location>
        <begin position="87"/>
        <end position="107"/>
    </location>
</feature>
<comment type="function">
    <text evidence="9">Part of the tripartite ATP-independent periplasmic (TRAP) transport system.</text>
</comment>
<keyword evidence="2 9" id="KW-0813">Transport</keyword>
<name>A0A918XQN9_9PROT</name>
<evidence type="ECO:0000256" key="2">
    <source>
        <dbReference type="ARBA" id="ARBA00022448"/>
    </source>
</evidence>
<dbReference type="AlphaFoldDB" id="A0A918XQN9"/>
<evidence type="ECO:0000256" key="6">
    <source>
        <dbReference type="ARBA" id="ARBA00022989"/>
    </source>
</evidence>
<feature type="transmembrane region" description="Helical" evidence="9">
    <location>
        <begin position="12"/>
        <end position="36"/>
    </location>
</feature>
<dbReference type="PANTHER" id="PTHR35011">
    <property type="entry name" value="2,3-DIKETO-L-GULONATE TRAP TRANSPORTER SMALL PERMEASE PROTEIN YIAM"/>
    <property type="match status" value="1"/>
</dbReference>
<evidence type="ECO:0000256" key="8">
    <source>
        <dbReference type="ARBA" id="ARBA00038436"/>
    </source>
</evidence>
<dbReference type="PANTHER" id="PTHR35011:SF10">
    <property type="entry name" value="TRAP TRANSPORTER SMALL PERMEASE PROTEIN"/>
    <property type="match status" value="1"/>
</dbReference>
<evidence type="ECO:0000256" key="3">
    <source>
        <dbReference type="ARBA" id="ARBA00022475"/>
    </source>
</evidence>
<dbReference type="InterPro" id="IPR055348">
    <property type="entry name" value="DctQ"/>
</dbReference>
<accession>A0A918XQN9</accession>
<dbReference type="GO" id="GO:0005886">
    <property type="term" value="C:plasma membrane"/>
    <property type="evidence" value="ECO:0007669"/>
    <property type="project" value="UniProtKB-SubCell"/>
</dbReference>
<reference evidence="11" key="2">
    <citation type="submission" date="2020-09" db="EMBL/GenBank/DDBJ databases">
        <authorList>
            <person name="Sun Q."/>
            <person name="Kim S."/>
        </authorList>
    </citation>
    <scope>NUCLEOTIDE SEQUENCE</scope>
    <source>
        <strain evidence="11">KCTC 42651</strain>
    </source>
</reference>
<dbReference type="GO" id="GO:0015740">
    <property type="term" value="P:C4-dicarboxylate transport"/>
    <property type="evidence" value="ECO:0007669"/>
    <property type="project" value="TreeGrafter"/>
</dbReference>
<comment type="subcellular location">
    <subcellularLocation>
        <location evidence="1 9">Cell inner membrane</location>
        <topology evidence="1 9">Multi-pass membrane protein</topology>
    </subcellularLocation>
</comment>
<keyword evidence="5 9" id="KW-0812">Transmembrane</keyword>
<keyword evidence="7 9" id="KW-0472">Membrane</keyword>
<feature type="transmembrane region" description="Helical" evidence="9">
    <location>
        <begin position="48"/>
        <end position="66"/>
    </location>
</feature>
<keyword evidence="4 9" id="KW-0997">Cell inner membrane</keyword>
<dbReference type="InterPro" id="IPR007387">
    <property type="entry name" value="TRAP_DctQ"/>
</dbReference>
<evidence type="ECO:0000256" key="7">
    <source>
        <dbReference type="ARBA" id="ARBA00023136"/>
    </source>
</evidence>
<keyword evidence="12" id="KW-1185">Reference proteome</keyword>
<feature type="domain" description="Tripartite ATP-independent periplasmic transporters DctQ component" evidence="10">
    <location>
        <begin position="26"/>
        <end position="156"/>
    </location>
</feature>
<evidence type="ECO:0000256" key="9">
    <source>
        <dbReference type="RuleBase" id="RU369079"/>
    </source>
</evidence>
<sequence length="176" mass="18800">MTAVRRALDTLYLWSGYVAAVFLVAIAATIIAQIVGRFFGVAIDSTESAGFSMAAATFLGLAHTFKQGAHIRVSLLVGLTKGRVRQAVELWSVGFGAAGMAYFSYWAGDLVYYSYVFHEISPGLLAVPFWIPRLAMALGGVILTIALVDEFIRILTGAVPSYEANAETVLSGPGDE</sequence>
<evidence type="ECO:0000256" key="5">
    <source>
        <dbReference type="ARBA" id="ARBA00022692"/>
    </source>
</evidence>
<evidence type="ECO:0000256" key="1">
    <source>
        <dbReference type="ARBA" id="ARBA00004429"/>
    </source>
</evidence>
<protein>
    <recommendedName>
        <fullName evidence="9">TRAP transporter small permease protein</fullName>
    </recommendedName>
</protein>
<dbReference type="Proteomes" id="UP000630353">
    <property type="component" value="Unassembled WGS sequence"/>
</dbReference>
<dbReference type="Pfam" id="PF04290">
    <property type="entry name" value="DctQ"/>
    <property type="match status" value="1"/>
</dbReference>
<keyword evidence="3" id="KW-1003">Cell membrane</keyword>
<keyword evidence="6 9" id="KW-1133">Transmembrane helix</keyword>
<gene>
    <name evidence="11" type="ORF">GCM10017083_12880</name>
</gene>
<dbReference type="GO" id="GO:0022857">
    <property type="term" value="F:transmembrane transporter activity"/>
    <property type="evidence" value="ECO:0007669"/>
    <property type="project" value="UniProtKB-UniRule"/>
</dbReference>
<reference evidence="11" key="1">
    <citation type="journal article" date="2014" name="Int. J. Syst. Evol. Microbiol.">
        <title>Complete genome sequence of Corynebacterium casei LMG S-19264T (=DSM 44701T), isolated from a smear-ripened cheese.</title>
        <authorList>
            <consortium name="US DOE Joint Genome Institute (JGI-PGF)"/>
            <person name="Walter F."/>
            <person name="Albersmeier A."/>
            <person name="Kalinowski J."/>
            <person name="Ruckert C."/>
        </authorList>
    </citation>
    <scope>NUCLEOTIDE SEQUENCE</scope>
    <source>
        <strain evidence="11">KCTC 42651</strain>
    </source>
</reference>
<comment type="similarity">
    <text evidence="8 9">Belongs to the TRAP transporter small permease family.</text>
</comment>
<proteinExistence type="inferred from homology"/>
<evidence type="ECO:0000313" key="12">
    <source>
        <dbReference type="Proteomes" id="UP000630353"/>
    </source>
</evidence>
<dbReference type="EMBL" id="BMZS01000003">
    <property type="protein sequence ID" value="GHD45216.1"/>
    <property type="molecule type" value="Genomic_DNA"/>
</dbReference>
<organism evidence="11 12">
    <name type="scientific">Thalassobaculum fulvum</name>
    <dbReference type="NCBI Taxonomy" id="1633335"/>
    <lineage>
        <taxon>Bacteria</taxon>
        <taxon>Pseudomonadati</taxon>
        <taxon>Pseudomonadota</taxon>
        <taxon>Alphaproteobacteria</taxon>
        <taxon>Rhodospirillales</taxon>
        <taxon>Thalassobaculaceae</taxon>
        <taxon>Thalassobaculum</taxon>
    </lineage>
</organism>
<evidence type="ECO:0000256" key="4">
    <source>
        <dbReference type="ARBA" id="ARBA00022519"/>
    </source>
</evidence>
<evidence type="ECO:0000259" key="10">
    <source>
        <dbReference type="Pfam" id="PF04290"/>
    </source>
</evidence>
<comment type="caution">
    <text evidence="11">The sequence shown here is derived from an EMBL/GenBank/DDBJ whole genome shotgun (WGS) entry which is preliminary data.</text>
</comment>